<dbReference type="AlphaFoldDB" id="A0A7W6QZU8"/>
<evidence type="ECO:0000313" key="2">
    <source>
        <dbReference type="Proteomes" id="UP000540909"/>
    </source>
</evidence>
<accession>A0A7W6QZU8</accession>
<gene>
    <name evidence="1" type="ORF">GGD57_000471</name>
</gene>
<proteinExistence type="predicted"/>
<dbReference type="EMBL" id="JACIFY010000001">
    <property type="protein sequence ID" value="MBB4233933.1"/>
    <property type="molecule type" value="Genomic_DNA"/>
</dbReference>
<comment type="caution">
    <text evidence="1">The sequence shown here is derived from an EMBL/GenBank/DDBJ whole genome shotgun (WGS) entry which is preliminary data.</text>
</comment>
<evidence type="ECO:0000313" key="1">
    <source>
        <dbReference type="EMBL" id="MBB4233933.1"/>
    </source>
</evidence>
<dbReference type="Proteomes" id="UP000540909">
    <property type="component" value="Unassembled WGS sequence"/>
</dbReference>
<name>A0A7W6QZU8_9HYPH</name>
<protein>
    <submittedName>
        <fullName evidence="1">Uncharacterized protein</fullName>
    </submittedName>
</protein>
<reference evidence="1 2" key="1">
    <citation type="submission" date="2020-08" db="EMBL/GenBank/DDBJ databases">
        <title>Genomic Encyclopedia of Type Strains, Phase IV (KMG-V): Genome sequencing to study the core and pangenomes of soil and plant-associated prokaryotes.</title>
        <authorList>
            <person name="Whitman W."/>
        </authorList>
    </citation>
    <scope>NUCLEOTIDE SEQUENCE [LARGE SCALE GENOMIC DNA]</scope>
    <source>
        <strain evidence="1 2">SEMIA 4089</strain>
    </source>
</reference>
<organism evidence="1 2">
    <name type="scientific">Rhizobium esperanzae</name>
    <dbReference type="NCBI Taxonomy" id="1967781"/>
    <lineage>
        <taxon>Bacteria</taxon>
        <taxon>Pseudomonadati</taxon>
        <taxon>Pseudomonadota</taxon>
        <taxon>Alphaproteobacteria</taxon>
        <taxon>Hyphomicrobiales</taxon>
        <taxon>Rhizobiaceae</taxon>
        <taxon>Rhizobium/Agrobacterium group</taxon>
        <taxon>Rhizobium</taxon>
    </lineage>
</organism>
<sequence>MRATLSKQKGNIAHKDIQPHEHFVLPCEEKLATP</sequence>